<name>A0A554NCG8_9EURY</name>
<accession>A0A554NCG8</accession>
<protein>
    <submittedName>
        <fullName evidence="2">Uncharacterized protein</fullName>
    </submittedName>
</protein>
<proteinExistence type="predicted"/>
<sequence length="143" mass="15025">MNPFLAPMRLFVRSLNLLPGVSASVRTGHVEVEDRPDTGGRRVLLVRRGRTPTAARRAVAAGHETSPEGSATDPASRPLVRFDVGPEGGTATLVVDDPDATVRVGANAVTVTAGGVERAFDLPFDPSGTERRVSNGVLTVDIE</sequence>
<gene>
    <name evidence="2" type="ORF">DP107_04205</name>
</gene>
<dbReference type="Proteomes" id="UP000319894">
    <property type="component" value="Unassembled WGS sequence"/>
</dbReference>
<evidence type="ECO:0000313" key="3">
    <source>
        <dbReference type="Proteomes" id="UP000319894"/>
    </source>
</evidence>
<dbReference type="RefSeq" id="WP_144260905.1">
    <property type="nucleotide sequence ID" value="NZ_QMDX01000002.1"/>
</dbReference>
<evidence type="ECO:0000313" key="2">
    <source>
        <dbReference type="EMBL" id="TSD15064.1"/>
    </source>
</evidence>
<dbReference type="InParanoid" id="A0A554NCG8"/>
<organism evidence="2 3">
    <name type="scientific">Haloglomus irregulare</name>
    <dbReference type="NCBI Taxonomy" id="2234134"/>
    <lineage>
        <taxon>Archaea</taxon>
        <taxon>Methanobacteriati</taxon>
        <taxon>Methanobacteriota</taxon>
        <taxon>Stenosarchaea group</taxon>
        <taxon>Halobacteria</taxon>
        <taxon>Halobacteriales</taxon>
        <taxon>Natronomonadaceae</taxon>
        <taxon>Haloglomus</taxon>
    </lineage>
</organism>
<dbReference type="AlphaFoldDB" id="A0A554NCG8"/>
<reference evidence="2 3" key="1">
    <citation type="submission" date="2018-06" db="EMBL/GenBank/DDBJ databases">
        <title>Natronomonas sp. F16-60 a new haloarchaeon isolated from a solar saltern of Isla Cristina, Huelva, Spain.</title>
        <authorList>
            <person name="Duran-Viseras A."/>
            <person name="Sanchez-Porro C."/>
            <person name="Ventosa A."/>
        </authorList>
    </citation>
    <scope>NUCLEOTIDE SEQUENCE [LARGE SCALE GENOMIC DNA]</scope>
    <source>
        <strain evidence="2 3">F16-60</strain>
    </source>
</reference>
<evidence type="ECO:0000256" key="1">
    <source>
        <dbReference type="SAM" id="MobiDB-lite"/>
    </source>
</evidence>
<feature type="region of interest" description="Disordered" evidence="1">
    <location>
        <begin position="54"/>
        <end position="78"/>
    </location>
</feature>
<keyword evidence="3" id="KW-1185">Reference proteome</keyword>
<comment type="caution">
    <text evidence="2">The sequence shown here is derived from an EMBL/GenBank/DDBJ whole genome shotgun (WGS) entry which is preliminary data.</text>
</comment>
<dbReference type="EMBL" id="QMDX01000002">
    <property type="protein sequence ID" value="TSD15064.1"/>
    <property type="molecule type" value="Genomic_DNA"/>
</dbReference>